<evidence type="ECO:0000313" key="2">
    <source>
        <dbReference type="Proteomes" id="UP000319817"/>
    </source>
</evidence>
<organism evidence="1 2">
    <name type="scientific">Stieleria marina</name>
    <dbReference type="NCBI Taxonomy" id="1930275"/>
    <lineage>
        <taxon>Bacteria</taxon>
        <taxon>Pseudomonadati</taxon>
        <taxon>Planctomycetota</taxon>
        <taxon>Planctomycetia</taxon>
        <taxon>Pirellulales</taxon>
        <taxon>Pirellulaceae</taxon>
        <taxon>Stieleria</taxon>
    </lineage>
</organism>
<gene>
    <name evidence="1" type="ORF">K239x_54680</name>
</gene>
<dbReference type="Proteomes" id="UP000319817">
    <property type="component" value="Chromosome"/>
</dbReference>
<name>A0A517P254_9BACT</name>
<sequence length="60" mass="6737">MVQAMRGSLVSEDIAMLSSYGWFKTKPSRSQIAKATWTQQQVEFSILSEWSSKNLLAPAD</sequence>
<evidence type="ECO:0000313" key="1">
    <source>
        <dbReference type="EMBL" id="QDT13450.1"/>
    </source>
</evidence>
<reference evidence="1 2" key="1">
    <citation type="submission" date="2019-02" db="EMBL/GenBank/DDBJ databases">
        <title>Deep-cultivation of Planctomycetes and their phenomic and genomic characterization uncovers novel biology.</title>
        <authorList>
            <person name="Wiegand S."/>
            <person name="Jogler M."/>
            <person name="Boedeker C."/>
            <person name="Pinto D."/>
            <person name="Vollmers J."/>
            <person name="Rivas-Marin E."/>
            <person name="Kohn T."/>
            <person name="Peeters S.H."/>
            <person name="Heuer A."/>
            <person name="Rast P."/>
            <person name="Oberbeckmann S."/>
            <person name="Bunk B."/>
            <person name="Jeske O."/>
            <person name="Meyerdierks A."/>
            <person name="Storesund J.E."/>
            <person name="Kallscheuer N."/>
            <person name="Luecker S."/>
            <person name="Lage O.M."/>
            <person name="Pohl T."/>
            <person name="Merkel B.J."/>
            <person name="Hornburger P."/>
            <person name="Mueller R.-W."/>
            <person name="Bruemmer F."/>
            <person name="Labrenz M."/>
            <person name="Spormann A.M."/>
            <person name="Op den Camp H."/>
            <person name="Overmann J."/>
            <person name="Amann R."/>
            <person name="Jetten M.S.M."/>
            <person name="Mascher T."/>
            <person name="Medema M.H."/>
            <person name="Devos D.P."/>
            <person name="Kaster A.-K."/>
            <person name="Ovreas L."/>
            <person name="Rohde M."/>
            <person name="Galperin M.Y."/>
            <person name="Jogler C."/>
        </authorList>
    </citation>
    <scope>NUCLEOTIDE SEQUENCE [LARGE SCALE GENOMIC DNA]</scope>
    <source>
        <strain evidence="1 2">K23_9</strain>
    </source>
</reference>
<accession>A0A517P254</accession>
<dbReference type="AlphaFoldDB" id="A0A517P254"/>
<protein>
    <submittedName>
        <fullName evidence="1">Uncharacterized protein</fullName>
    </submittedName>
</protein>
<dbReference type="EMBL" id="CP036526">
    <property type="protein sequence ID" value="QDT13450.1"/>
    <property type="molecule type" value="Genomic_DNA"/>
</dbReference>
<keyword evidence="2" id="KW-1185">Reference proteome</keyword>
<proteinExistence type="predicted"/>